<organism evidence="1 2">
    <name type="scientific">Pluteus cervinus</name>
    <dbReference type="NCBI Taxonomy" id="181527"/>
    <lineage>
        <taxon>Eukaryota</taxon>
        <taxon>Fungi</taxon>
        <taxon>Dikarya</taxon>
        <taxon>Basidiomycota</taxon>
        <taxon>Agaricomycotina</taxon>
        <taxon>Agaricomycetes</taxon>
        <taxon>Agaricomycetidae</taxon>
        <taxon>Agaricales</taxon>
        <taxon>Pluteineae</taxon>
        <taxon>Pluteaceae</taxon>
        <taxon>Pluteus</taxon>
    </lineage>
</organism>
<gene>
    <name evidence="1" type="ORF">BDN72DRAFT_822147</name>
</gene>
<sequence length="684" mass="75431">MTTPLLFPSSRHLCHVPRDLRWISTTKTQMTRPLLLRGHQPRNFHSSRSFRDQAQPSAPFERLRRRKNFTLLIAGLGGAVLGLSLYSPPVRYNDAGQAYSPSWAGRVQASAEEGDTGPTRGSRPTMDSLIRAYIVYTMCSSTTLVDSSPTILKTLMGIPGLNYVVEWVVRKTFFDQFVGGDNAQDCIPLLEELRRQNKGALFAYSVEVDEDEATAPASSANSSPNSIAPVSEALPPHKRIVEEMIRCTDVAADFEDGYSRRSSVALGRKTWVAVKLTALLPDCNALINLSKHILASRRDTRPMAFPGSPESTDLDVLTRSLEPSPFLNMKEIRELTDLRDDLRKICRRARARGVKIIIDAEYSWYQPALDAYTLTLMQEFNRIDDNVIGTAVQPLVYGTYQAYLRRTPEHLERAIAHSKLHGYSLGVKLVRGAYHPHEMAAHSCRPGSDSRSPNTLSISPDALPPVWDTKDETDRCYNSCLRMLVGAVKVDIDSSPSPSPSLSPPAVSSLPGLRASPWYSSWFARDMQTSPAALIPPVVTPVHTTNGTGSPRIGVLFGTHNWKSCGLILDELVRSGLAKERSGPSTSSPGEAVVEVTEGVADRIAIGQLYGMSDELTDWLVNRTRSSSPLIIKYVPYGALSEVMPYLSRRAIENKSVLGDGGATRERQRAGKEIWGRVKETVGL</sequence>
<dbReference type="EMBL" id="ML208370">
    <property type="protein sequence ID" value="TFK67661.1"/>
    <property type="molecule type" value="Genomic_DNA"/>
</dbReference>
<evidence type="ECO:0000313" key="2">
    <source>
        <dbReference type="Proteomes" id="UP000308600"/>
    </source>
</evidence>
<accession>A0ACD3AQ34</accession>
<keyword evidence="2" id="KW-1185">Reference proteome</keyword>
<proteinExistence type="predicted"/>
<dbReference type="Proteomes" id="UP000308600">
    <property type="component" value="Unassembled WGS sequence"/>
</dbReference>
<name>A0ACD3AQ34_9AGAR</name>
<evidence type="ECO:0000313" key="1">
    <source>
        <dbReference type="EMBL" id="TFK67661.1"/>
    </source>
</evidence>
<protein>
    <submittedName>
        <fullName evidence="1">FAD-linked oxidoreductase</fullName>
    </submittedName>
</protein>
<reference evidence="1 2" key="1">
    <citation type="journal article" date="2019" name="Nat. Ecol. Evol.">
        <title>Megaphylogeny resolves global patterns of mushroom evolution.</title>
        <authorList>
            <person name="Varga T."/>
            <person name="Krizsan K."/>
            <person name="Foldi C."/>
            <person name="Dima B."/>
            <person name="Sanchez-Garcia M."/>
            <person name="Sanchez-Ramirez S."/>
            <person name="Szollosi G.J."/>
            <person name="Szarkandi J.G."/>
            <person name="Papp V."/>
            <person name="Albert L."/>
            <person name="Andreopoulos W."/>
            <person name="Angelini C."/>
            <person name="Antonin V."/>
            <person name="Barry K.W."/>
            <person name="Bougher N.L."/>
            <person name="Buchanan P."/>
            <person name="Buyck B."/>
            <person name="Bense V."/>
            <person name="Catcheside P."/>
            <person name="Chovatia M."/>
            <person name="Cooper J."/>
            <person name="Damon W."/>
            <person name="Desjardin D."/>
            <person name="Finy P."/>
            <person name="Geml J."/>
            <person name="Haridas S."/>
            <person name="Hughes K."/>
            <person name="Justo A."/>
            <person name="Karasinski D."/>
            <person name="Kautmanova I."/>
            <person name="Kiss B."/>
            <person name="Kocsube S."/>
            <person name="Kotiranta H."/>
            <person name="LaButti K.M."/>
            <person name="Lechner B.E."/>
            <person name="Liimatainen K."/>
            <person name="Lipzen A."/>
            <person name="Lukacs Z."/>
            <person name="Mihaltcheva S."/>
            <person name="Morgado L.N."/>
            <person name="Niskanen T."/>
            <person name="Noordeloos M.E."/>
            <person name="Ohm R.A."/>
            <person name="Ortiz-Santana B."/>
            <person name="Ovrebo C."/>
            <person name="Racz N."/>
            <person name="Riley R."/>
            <person name="Savchenko A."/>
            <person name="Shiryaev A."/>
            <person name="Soop K."/>
            <person name="Spirin V."/>
            <person name="Szebenyi C."/>
            <person name="Tomsovsky M."/>
            <person name="Tulloss R.E."/>
            <person name="Uehling J."/>
            <person name="Grigoriev I.V."/>
            <person name="Vagvolgyi C."/>
            <person name="Papp T."/>
            <person name="Martin F.M."/>
            <person name="Miettinen O."/>
            <person name="Hibbett D.S."/>
            <person name="Nagy L.G."/>
        </authorList>
    </citation>
    <scope>NUCLEOTIDE SEQUENCE [LARGE SCALE GENOMIC DNA]</scope>
    <source>
        <strain evidence="1 2">NL-1719</strain>
    </source>
</reference>